<keyword evidence="1" id="KW-0812">Transmembrane</keyword>
<protein>
    <submittedName>
        <fullName evidence="2">Uncharacterized protein</fullName>
    </submittedName>
</protein>
<evidence type="ECO:0000313" key="3">
    <source>
        <dbReference type="Proteomes" id="UP000320179"/>
    </source>
</evidence>
<gene>
    <name evidence="2" type="ORF">BHS09_14530</name>
</gene>
<evidence type="ECO:0000256" key="1">
    <source>
        <dbReference type="SAM" id="Phobius"/>
    </source>
</evidence>
<feature type="transmembrane region" description="Helical" evidence="1">
    <location>
        <begin position="6"/>
        <end position="32"/>
    </location>
</feature>
<accession>A0AAE6FZG5</accession>
<dbReference type="EMBL" id="CP017174">
    <property type="protein sequence ID" value="QDE68103.1"/>
    <property type="molecule type" value="Genomic_DNA"/>
</dbReference>
<keyword evidence="1" id="KW-1133">Transmembrane helix</keyword>
<sequence length="99" mass="10331">MLTDGYTAFLFLGTARMQQMASGVPVVSLIFYARFCSIRSALSLSCFAPVLAAFCLVHLGVQWGLPVLFGAPAVVASNLGRGLGVGVANPYVGCHSCSM</sequence>
<keyword evidence="1" id="KW-0472">Membrane</keyword>
<dbReference type="AlphaFoldDB" id="A0AAE6FZG5"/>
<evidence type="ECO:0000313" key="2">
    <source>
        <dbReference type="EMBL" id="QDE68103.1"/>
    </source>
</evidence>
<proteinExistence type="predicted"/>
<dbReference type="Proteomes" id="UP000320179">
    <property type="component" value="Chromosome"/>
</dbReference>
<organism evidence="2 3">
    <name type="scientific">Myxococcus xanthus</name>
    <dbReference type="NCBI Taxonomy" id="34"/>
    <lineage>
        <taxon>Bacteria</taxon>
        <taxon>Pseudomonadati</taxon>
        <taxon>Myxococcota</taxon>
        <taxon>Myxococcia</taxon>
        <taxon>Myxococcales</taxon>
        <taxon>Cystobacterineae</taxon>
        <taxon>Myxococcaceae</taxon>
        <taxon>Myxococcus</taxon>
    </lineage>
</organism>
<reference evidence="2 3" key="1">
    <citation type="journal article" date="2019" name="Science">
        <title>Social genes are selection hotspots in kin groups of a soil microbe.</title>
        <authorList>
            <person name="Wielgoss S."/>
            <person name="Wolfensberger R."/>
            <person name="Sun L."/>
            <person name="Fiegna F."/>
            <person name="Velicer G.J."/>
        </authorList>
    </citation>
    <scope>NUCLEOTIDE SEQUENCE [LARGE SCALE GENOMIC DNA]</scope>
    <source>
        <strain evidence="2 3">MC3.5.9c15</strain>
    </source>
</reference>
<feature type="transmembrane region" description="Helical" evidence="1">
    <location>
        <begin position="44"/>
        <end position="65"/>
    </location>
</feature>
<name>A0AAE6FZG5_MYXXA</name>